<dbReference type="InterPro" id="IPR001199">
    <property type="entry name" value="Cyt_B5-like_heme/steroid-bd"/>
</dbReference>
<dbReference type="GO" id="GO:0005930">
    <property type="term" value="C:axoneme"/>
    <property type="evidence" value="ECO:0007669"/>
    <property type="project" value="UniProtKB-SubCell"/>
</dbReference>
<accession>A0A1R2ATD5</accession>
<comment type="subcellular location">
    <subcellularLocation>
        <location evidence="1">Cytoplasm</location>
        <location evidence="1">Cytoskeleton</location>
        <location evidence="1">Cilium axoneme</location>
    </subcellularLocation>
</comment>
<dbReference type="Gene3D" id="3.10.120.10">
    <property type="entry name" value="Cytochrome b5-like heme/steroid binding domain"/>
    <property type="match status" value="1"/>
</dbReference>
<dbReference type="PANTHER" id="PTHR21281">
    <property type="entry name" value="CYTOCHROME B5 DOMAIN-CONTAINING PROTEIN 1"/>
    <property type="match status" value="1"/>
</dbReference>
<dbReference type="EMBL" id="MPUH01001443">
    <property type="protein sequence ID" value="OMJ67742.1"/>
    <property type="molecule type" value="Genomic_DNA"/>
</dbReference>
<evidence type="ECO:0000256" key="4">
    <source>
        <dbReference type="ARBA" id="ARBA00022723"/>
    </source>
</evidence>
<dbReference type="SUPFAM" id="SSF55856">
    <property type="entry name" value="Cytochrome b5-like heme/steroid binding domain"/>
    <property type="match status" value="1"/>
</dbReference>
<reference evidence="11 12" key="1">
    <citation type="submission" date="2016-11" db="EMBL/GenBank/DDBJ databases">
        <title>The macronuclear genome of Stentor coeruleus: a giant cell with tiny introns.</title>
        <authorList>
            <person name="Slabodnick M."/>
            <person name="Ruby J.G."/>
            <person name="Reiff S.B."/>
            <person name="Swart E.C."/>
            <person name="Gosai S."/>
            <person name="Prabakaran S."/>
            <person name="Witkowska E."/>
            <person name="Larue G.E."/>
            <person name="Fisher S."/>
            <person name="Freeman R.M."/>
            <person name="Gunawardena J."/>
            <person name="Chu W."/>
            <person name="Stover N.A."/>
            <person name="Gregory B.D."/>
            <person name="Nowacki M."/>
            <person name="Derisi J."/>
            <person name="Roy S.W."/>
            <person name="Marshall W.F."/>
            <person name="Sood P."/>
        </authorList>
    </citation>
    <scope>NUCLEOTIDE SEQUENCE [LARGE SCALE GENOMIC DNA]</scope>
    <source>
        <strain evidence="11">WM001</strain>
    </source>
</reference>
<keyword evidence="7" id="KW-0966">Cell projection</keyword>
<evidence type="ECO:0000256" key="3">
    <source>
        <dbReference type="ARBA" id="ARBA00022617"/>
    </source>
</evidence>
<sequence length="226" mass="26607">MAETSKHLIKPYKKRNYYIPEDVEVHCTAADCWVSFFYKVYDLSTLLHEHRGDPLCWPIIQAAGSDISHWFDEETGEPKAYIDPVSNMKVVYCPFGRYLHVPPIDPSGYFDTSFKIPWWKDEKYYIGHLSKKPRKIRLLNMLSKTDDIIEVASEETLEEILDRYLPYNIHAASYTWKMSGRALDMDLSLEENGIEDDSDEFKRLEIDDNMYIPTIHLYYNDDLTVK</sequence>
<evidence type="ECO:0000256" key="8">
    <source>
        <dbReference type="ARBA" id="ARBA00040649"/>
    </source>
</evidence>
<keyword evidence="5" id="KW-0408">Iron</keyword>
<dbReference type="PROSITE" id="PS50255">
    <property type="entry name" value="CYTOCHROME_B5_2"/>
    <property type="match status" value="1"/>
</dbReference>
<protein>
    <recommendedName>
        <fullName evidence="8">Cytochrome b5 domain-containing protein 1</fullName>
    </recommendedName>
</protein>
<dbReference type="OrthoDB" id="260091at2759"/>
<comment type="caution">
    <text evidence="11">The sequence shown here is derived from an EMBL/GenBank/DDBJ whole genome shotgun (WGS) entry which is preliminary data.</text>
</comment>
<dbReference type="Pfam" id="PF00173">
    <property type="entry name" value="Cyt-b5"/>
    <property type="match status" value="1"/>
</dbReference>
<evidence type="ECO:0000313" key="12">
    <source>
        <dbReference type="Proteomes" id="UP000187209"/>
    </source>
</evidence>
<evidence type="ECO:0000259" key="10">
    <source>
        <dbReference type="PROSITE" id="PS50255"/>
    </source>
</evidence>
<evidence type="ECO:0000256" key="9">
    <source>
        <dbReference type="ARBA" id="ARBA00046139"/>
    </source>
</evidence>
<gene>
    <name evidence="11" type="ORF">SteCoe_35022</name>
</gene>
<evidence type="ECO:0000256" key="1">
    <source>
        <dbReference type="ARBA" id="ARBA00004430"/>
    </source>
</evidence>
<dbReference type="Proteomes" id="UP000187209">
    <property type="component" value="Unassembled WGS sequence"/>
</dbReference>
<evidence type="ECO:0000313" key="11">
    <source>
        <dbReference type="EMBL" id="OMJ67742.1"/>
    </source>
</evidence>
<organism evidence="11 12">
    <name type="scientific">Stentor coeruleus</name>
    <dbReference type="NCBI Taxonomy" id="5963"/>
    <lineage>
        <taxon>Eukaryota</taxon>
        <taxon>Sar</taxon>
        <taxon>Alveolata</taxon>
        <taxon>Ciliophora</taxon>
        <taxon>Postciliodesmatophora</taxon>
        <taxon>Heterotrichea</taxon>
        <taxon>Heterotrichida</taxon>
        <taxon>Stentoridae</taxon>
        <taxon>Stentor</taxon>
    </lineage>
</organism>
<dbReference type="InterPro" id="IPR052320">
    <property type="entry name" value="Cytochrome_b5_domain"/>
</dbReference>
<dbReference type="InterPro" id="IPR036400">
    <property type="entry name" value="Cyt_B5-like_heme/steroid_sf"/>
</dbReference>
<evidence type="ECO:0000256" key="6">
    <source>
        <dbReference type="ARBA" id="ARBA00023212"/>
    </source>
</evidence>
<keyword evidence="2" id="KW-0963">Cytoplasm</keyword>
<dbReference type="GO" id="GO:0046872">
    <property type="term" value="F:metal ion binding"/>
    <property type="evidence" value="ECO:0007669"/>
    <property type="project" value="UniProtKB-KW"/>
</dbReference>
<evidence type="ECO:0000256" key="5">
    <source>
        <dbReference type="ARBA" id="ARBA00023004"/>
    </source>
</evidence>
<keyword evidence="6" id="KW-0206">Cytoskeleton</keyword>
<dbReference type="PANTHER" id="PTHR21281:SF0">
    <property type="entry name" value="CYTOCHROME B5 DOMAIN-CONTAINING PROTEIN 1"/>
    <property type="match status" value="1"/>
</dbReference>
<dbReference type="AlphaFoldDB" id="A0A1R2ATD5"/>
<evidence type="ECO:0000256" key="2">
    <source>
        <dbReference type="ARBA" id="ARBA00022490"/>
    </source>
</evidence>
<evidence type="ECO:0000256" key="7">
    <source>
        <dbReference type="ARBA" id="ARBA00023273"/>
    </source>
</evidence>
<keyword evidence="4" id="KW-0479">Metal-binding</keyword>
<name>A0A1R2ATD5_9CILI</name>
<keyword evidence="3" id="KW-0349">Heme</keyword>
<comment type="function">
    <text evidence="9">Radial spoke stalk protein that binds heme under oxidizing conditions. Required for the coordinated beating of multiple cilia maybe by functioning in a redox signaling pathway.</text>
</comment>
<keyword evidence="12" id="KW-1185">Reference proteome</keyword>
<proteinExistence type="predicted"/>
<feature type="domain" description="Cytochrome b5 heme-binding" evidence="10">
    <location>
        <begin position="15"/>
        <end position="71"/>
    </location>
</feature>